<protein>
    <recommendedName>
        <fullName evidence="7">GRIP domain-containing protein</fullName>
    </recommendedName>
</protein>
<dbReference type="Pfam" id="PF01465">
    <property type="entry name" value="GRIP"/>
    <property type="match status" value="1"/>
</dbReference>
<evidence type="ECO:0000256" key="3">
    <source>
        <dbReference type="ARBA" id="ARBA00022490"/>
    </source>
</evidence>
<feature type="compositionally biased region" description="Low complexity" evidence="6">
    <location>
        <begin position="810"/>
        <end position="822"/>
    </location>
</feature>
<evidence type="ECO:0000259" key="7">
    <source>
        <dbReference type="Pfam" id="PF01465"/>
    </source>
</evidence>
<feature type="region of interest" description="Disordered" evidence="6">
    <location>
        <begin position="470"/>
        <end position="492"/>
    </location>
</feature>
<dbReference type="OrthoDB" id="1926336at2759"/>
<feature type="compositionally biased region" description="Basic and acidic residues" evidence="6">
    <location>
        <begin position="192"/>
        <end position="201"/>
    </location>
</feature>
<gene>
    <name evidence="8" type="ORF">H0H81_007503</name>
</gene>
<dbReference type="InterPro" id="IPR000237">
    <property type="entry name" value="GRIP_dom"/>
</dbReference>
<feature type="compositionally biased region" description="Polar residues" evidence="6">
    <location>
        <begin position="52"/>
        <end position="67"/>
    </location>
</feature>
<dbReference type="PANTHER" id="PTHR23157:SF25">
    <property type="entry name" value="GRIP AND COILED-COIL DOMAIN-CONTAINING PROTEIN 1"/>
    <property type="match status" value="1"/>
</dbReference>
<feature type="compositionally biased region" description="Basic and acidic residues" evidence="6">
    <location>
        <begin position="733"/>
        <end position="745"/>
    </location>
</feature>
<feature type="region of interest" description="Disordered" evidence="6">
    <location>
        <begin position="16"/>
        <end position="294"/>
    </location>
</feature>
<feature type="compositionally biased region" description="Low complexity" evidence="6">
    <location>
        <begin position="171"/>
        <end position="180"/>
    </location>
</feature>
<accession>A0A9P7KLD8</accession>
<dbReference type="AlphaFoldDB" id="A0A9P7KLD8"/>
<evidence type="ECO:0000256" key="4">
    <source>
        <dbReference type="ARBA" id="ARBA00023054"/>
    </source>
</evidence>
<feature type="region of interest" description="Disordered" evidence="6">
    <location>
        <begin position="730"/>
        <end position="749"/>
    </location>
</feature>
<evidence type="ECO:0000313" key="9">
    <source>
        <dbReference type="Proteomes" id="UP000717328"/>
    </source>
</evidence>
<evidence type="ECO:0000256" key="1">
    <source>
        <dbReference type="ARBA" id="ARBA00004184"/>
    </source>
</evidence>
<dbReference type="InterPro" id="IPR051952">
    <property type="entry name" value="Golgi-autophagy_related"/>
</dbReference>
<evidence type="ECO:0000256" key="6">
    <source>
        <dbReference type="SAM" id="MobiDB-lite"/>
    </source>
</evidence>
<keyword evidence="9" id="KW-1185">Reference proteome</keyword>
<name>A0A9P7KLD8_9AGAR</name>
<feature type="compositionally biased region" description="Low complexity" evidence="6">
    <location>
        <begin position="119"/>
        <end position="136"/>
    </location>
</feature>
<reference evidence="8" key="2">
    <citation type="submission" date="2021-10" db="EMBL/GenBank/DDBJ databases">
        <title>Phylogenomics reveals ancestral predisposition of the termite-cultivated fungus Termitomyces towards a domesticated lifestyle.</title>
        <authorList>
            <person name="Auxier B."/>
            <person name="Grum-Grzhimaylo A."/>
            <person name="Cardenas M.E."/>
            <person name="Lodge J.D."/>
            <person name="Laessoe T."/>
            <person name="Pedersen O."/>
            <person name="Smith M.E."/>
            <person name="Kuyper T.W."/>
            <person name="Franco-Molano E.A."/>
            <person name="Baroni T.J."/>
            <person name="Aanen D.K."/>
        </authorList>
    </citation>
    <scope>NUCLEOTIDE SEQUENCE</scope>
    <source>
        <strain evidence="8">D49</strain>
    </source>
</reference>
<feature type="compositionally biased region" description="Basic and acidic residues" evidence="6">
    <location>
        <begin position="161"/>
        <end position="170"/>
    </location>
</feature>
<reference evidence="8" key="1">
    <citation type="submission" date="2021-02" db="EMBL/GenBank/DDBJ databases">
        <authorList>
            <person name="Nieuwenhuis M."/>
            <person name="Van De Peppel L.J.J."/>
        </authorList>
    </citation>
    <scope>NUCLEOTIDE SEQUENCE</scope>
    <source>
        <strain evidence="8">D49</strain>
    </source>
</reference>
<feature type="domain" description="GRIP" evidence="7">
    <location>
        <begin position="845"/>
        <end position="862"/>
    </location>
</feature>
<keyword evidence="5" id="KW-0472">Membrane</keyword>
<dbReference type="EMBL" id="JABCKI010000020">
    <property type="protein sequence ID" value="KAG5654089.1"/>
    <property type="molecule type" value="Genomic_DNA"/>
</dbReference>
<feature type="region of interest" description="Disordered" evidence="6">
    <location>
        <begin position="798"/>
        <end position="843"/>
    </location>
</feature>
<proteinExistence type="predicted"/>
<sequence length="1135" mass="126134">MFSQFRQAVENLAAPLNNLDGVPGETRGRESLSRSTSLDSPMNPSSPMTSSQLAESALSNLRKSLATQRSGSVGSVSQRSSSAAPRTKSTLEDRLRAATFNAIGEVSHTTTTELPRAASPSLTSPVHSHPLSPPLSNLADPTSLPQVTADAARSDTGNKLLSEKALESRQQEQVSVSSSELEVETPQPPSEKATETNHHTETGTPPPIPDDAPNDLSANKDNSDPQMTSTVSGPSVESPDSTAEGTLSRDPSEATLFTASGDVSIPESTTTAEELKMASSGDLSVDSDTKTHPTPLEELQERLKQVEQRFTDVSTSFKRLQAEKQAADLVLQELTPLESLKDSAALREYLQSLKSKTEDERIEGLQDTHRLEVSSQSSQIEKLQIQVVEAEALLRASQNADVQAEELAATKKAEMEQLHKDLDRARLSAKEEEEKRVKAISLLKTVRQKLVKAEREKDEAIKEAALLQEKERGDRERDQMEKTRLRNDLESANAERENAITGLRAQFEREVATLKERFEKDLSATRGQFELDSNSIKNTHAHEISLKDSHIRSLEQSLSSVTRDKNSFFDDLQLRQAELESAQSHLESLQSQNTEYQYQLRELEDRYALLKEDLAEARREQENRSREPTTSPDEVARLLSAAEAKYEARISDLKRNLSSLEKERNDTEADWSRKLREKTREVDDLKRLMGSATRTEQHHEQIVAGLKAEMTRMEGESRLLQEQLQEARQSNTKARELEKSWKAQETESNTRITALQQQVEETKQREAQLRLGNKTLREELRKVQSSAALLERQRNPGVGYWTSRSTDINPVSSQASISSPSPDKTSRVNSPEPDTRDKSTNDEEVNLEYLRNVILQFLEHKEMRWLELCKLLVSKQSPTQSADDFEVDLSSQFPKNFGRLNSHAASHPDSVLVLYRSYPGDTDLQEYLKHAIQDGSLSIATFVATLLQAARSPELHTAATLDTLCRVALDAHYSSGLPPIGSVVPYDESPITILGIVQDALALLRTAHSLPSSHFHQLTISASELVILLLSCVSDISQVSTAQAMVHFADANELLQTFRLSQDVRQVLETFVISLSILIGDDAKAAREAQMMHSIQLALGKGGIHGPSSDTDIVTFSLFLHHLVSKMEDSYLLYS</sequence>
<keyword evidence="3" id="KW-0963">Cytoplasm</keyword>
<keyword evidence="4" id="KW-0175">Coiled coil</keyword>
<comment type="caution">
    <text evidence="8">The sequence shown here is derived from an EMBL/GenBank/DDBJ whole genome shotgun (WGS) entry which is preliminary data.</text>
</comment>
<dbReference type="GO" id="GO:0005794">
    <property type="term" value="C:Golgi apparatus"/>
    <property type="evidence" value="ECO:0007669"/>
    <property type="project" value="TreeGrafter"/>
</dbReference>
<organism evidence="8 9">
    <name type="scientific">Sphagnurus paluster</name>
    <dbReference type="NCBI Taxonomy" id="117069"/>
    <lineage>
        <taxon>Eukaryota</taxon>
        <taxon>Fungi</taxon>
        <taxon>Dikarya</taxon>
        <taxon>Basidiomycota</taxon>
        <taxon>Agaricomycotina</taxon>
        <taxon>Agaricomycetes</taxon>
        <taxon>Agaricomycetidae</taxon>
        <taxon>Agaricales</taxon>
        <taxon>Tricholomatineae</taxon>
        <taxon>Lyophyllaceae</taxon>
        <taxon>Sphagnurus</taxon>
    </lineage>
</organism>
<dbReference type="PANTHER" id="PTHR23157">
    <property type="entry name" value="GRIP AND COILED-COIL DOMAIN-CONTAINING PROTEIN 1"/>
    <property type="match status" value="1"/>
</dbReference>
<dbReference type="Proteomes" id="UP000717328">
    <property type="component" value="Unassembled WGS sequence"/>
</dbReference>
<evidence type="ECO:0000313" key="8">
    <source>
        <dbReference type="EMBL" id="KAG5654089.1"/>
    </source>
</evidence>
<evidence type="ECO:0000256" key="2">
    <source>
        <dbReference type="ARBA" id="ARBA00004496"/>
    </source>
</evidence>
<comment type="subcellular location">
    <subcellularLocation>
        <location evidence="2">Cytoplasm</location>
    </subcellularLocation>
    <subcellularLocation>
        <location evidence="1">Endomembrane system</location>
        <topology evidence="1">Peripheral membrane protein</topology>
    </subcellularLocation>
</comment>
<evidence type="ECO:0000256" key="5">
    <source>
        <dbReference type="ARBA" id="ARBA00023136"/>
    </source>
</evidence>
<feature type="compositionally biased region" description="Low complexity" evidence="6">
    <location>
        <begin position="68"/>
        <end position="82"/>
    </location>
</feature>
<feature type="compositionally biased region" description="Low complexity" evidence="6">
    <location>
        <begin position="40"/>
        <end position="51"/>
    </location>
</feature>
<feature type="compositionally biased region" description="Polar residues" evidence="6">
    <location>
        <begin position="216"/>
        <end position="245"/>
    </location>
</feature>